<evidence type="ECO:0000256" key="1">
    <source>
        <dbReference type="ARBA" id="ARBA00004651"/>
    </source>
</evidence>
<evidence type="ECO:0000259" key="8">
    <source>
        <dbReference type="Pfam" id="PF09335"/>
    </source>
</evidence>
<dbReference type="RefSeq" id="WP_132010541.1">
    <property type="nucleotide sequence ID" value="NZ_JABUHM010000014.1"/>
</dbReference>
<protein>
    <submittedName>
        <fullName evidence="9">Membrane protein DedA with SNARE-associated domain</fullName>
    </submittedName>
</protein>
<comment type="subcellular location">
    <subcellularLocation>
        <location evidence="1">Cell membrane</location>
        <topology evidence="1">Multi-pass membrane protein</topology>
    </subcellularLocation>
</comment>
<comment type="caution">
    <text evidence="9">The sequence shown here is derived from an EMBL/GenBank/DDBJ whole genome shotgun (WGS) entry which is preliminary data.</text>
</comment>
<proteinExistence type="inferred from homology"/>
<keyword evidence="6 7" id="KW-0472">Membrane</keyword>
<keyword evidence="10" id="KW-1185">Reference proteome</keyword>
<feature type="domain" description="VTT" evidence="8">
    <location>
        <begin position="30"/>
        <end position="160"/>
    </location>
</feature>
<feature type="transmembrane region" description="Helical" evidence="7">
    <location>
        <begin position="140"/>
        <end position="166"/>
    </location>
</feature>
<organism evidence="9 10">
    <name type="scientific">Mesobacillus foraminis</name>
    <dbReference type="NCBI Taxonomy" id="279826"/>
    <lineage>
        <taxon>Bacteria</taxon>
        <taxon>Bacillati</taxon>
        <taxon>Bacillota</taxon>
        <taxon>Bacilli</taxon>
        <taxon>Bacillales</taxon>
        <taxon>Bacillaceae</taxon>
        <taxon>Mesobacillus</taxon>
    </lineage>
</organism>
<dbReference type="Proteomes" id="UP000295689">
    <property type="component" value="Unassembled WGS sequence"/>
</dbReference>
<dbReference type="PANTHER" id="PTHR42709">
    <property type="entry name" value="ALKALINE PHOSPHATASE LIKE PROTEIN"/>
    <property type="match status" value="1"/>
</dbReference>
<evidence type="ECO:0000256" key="3">
    <source>
        <dbReference type="ARBA" id="ARBA00022475"/>
    </source>
</evidence>
<keyword evidence="3" id="KW-1003">Cell membrane</keyword>
<dbReference type="InterPro" id="IPR051311">
    <property type="entry name" value="DedA_domain"/>
</dbReference>
<evidence type="ECO:0000256" key="4">
    <source>
        <dbReference type="ARBA" id="ARBA00022692"/>
    </source>
</evidence>
<evidence type="ECO:0000256" key="7">
    <source>
        <dbReference type="SAM" id="Phobius"/>
    </source>
</evidence>
<dbReference type="Pfam" id="PF09335">
    <property type="entry name" value="VTT_dom"/>
    <property type="match status" value="1"/>
</dbReference>
<evidence type="ECO:0000256" key="2">
    <source>
        <dbReference type="ARBA" id="ARBA00010792"/>
    </source>
</evidence>
<reference evidence="9 10" key="1">
    <citation type="journal article" date="2015" name="Stand. Genomic Sci.">
        <title>Genomic Encyclopedia of Bacterial and Archaeal Type Strains, Phase III: the genomes of soil and plant-associated and newly described type strains.</title>
        <authorList>
            <person name="Whitman W.B."/>
            <person name="Woyke T."/>
            <person name="Klenk H.P."/>
            <person name="Zhou Y."/>
            <person name="Lilburn T.G."/>
            <person name="Beck B.J."/>
            <person name="De Vos P."/>
            <person name="Vandamme P."/>
            <person name="Eisen J.A."/>
            <person name="Garrity G."/>
            <person name="Hugenholtz P."/>
            <person name="Kyrpides N.C."/>
        </authorList>
    </citation>
    <scope>NUCLEOTIDE SEQUENCE [LARGE SCALE GENOMIC DNA]</scope>
    <source>
        <strain evidence="9 10">CV53</strain>
    </source>
</reference>
<dbReference type="GO" id="GO:0005886">
    <property type="term" value="C:plasma membrane"/>
    <property type="evidence" value="ECO:0007669"/>
    <property type="project" value="UniProtKB-SubCell"/>
</dbReference>
<dbReference type="InterPro" id="IPR032816">
    <property type="entry name" value="VTT_dom"/>
</dbReference>
<keyword evidence="4 7" id="KW-0812">Transmembrane</keyword>
<evidence type="ECO:0000313" key="10">
    <source>
        <dbReference type="Proteomes" id="UP000295689"/>
    </source>
</evidence>
<dbReference type="AlphaFoldDB" id="A0A4R2B7R6"/>
<accession>A0A4R2B7R6</accession>
<evidence type="ECO:0000313" key="9">
    <source>
        <dbReference type="EMBL" id="TCN21429.1"/>
    </source>
</evidence>
<feature type="transmembrane region" description="Helical" evidence="7">
    <location>
        <begin position="50"/>
        <end position="72"/>
    </location>
</feature>
<feature type="transmembrane region" description="Helical" evidence="7">
    <location>
        <begin position="12"/>
        <end position="30"/>
    </location>
</feature>
<sequence length="203" mass="23066">MNDWILSFMEEFGYIGIMLIIALENLFPPIPSELVLPFGGFMTTTTNLSVPGVIIAATIGSVLGAIILYWIGRLIDVEVLEKFIDRWGHILRITKEDIRSADKWFLKYGSWTVFFCRLIPVVRSLISIPAGMAKMKFGTFIFFSTLGTIIWNTILVSLGAALGASWENILEYIEVYKSIVYVLIAAIGIIVIVWYIKRRRSYR</sequence>
<dbReference type="PANTHER" id="PTHR42709:SF6">
    <property type="entry name" value="UNDECAPRENYL PHOSPHATE TRANSPORTER A"/>
    <property type="match status" value="1"/>
</dbReference>
<evidence type="ECO:0000256" key="5">
    <source>
        <dbReference type="ARBA" id="ARBA00022989"/>
    </source>
</evidence>
<comment type="similarity">
    <text evidence="2">Belongs to the DedA family.</text>
</comment>
<keyword evidence="5 7" id="KW-1133">Transmembrane helix</keyword>
<name>A0A4R2B7R6_9BACI</name>
<gene>
    <name evidence="9" type="ORF">EV146_112112</name>
</gene>
<dbReference type="EMBL" id="SLVV01000012">
    <property type="protein sequence ID" value="TCN21429.1"/>
    <property type="molecule type" value="Genomic_DNA"/>
</dbReference>
<evidence type="ECO:0000256" key="6">
    <source>
        <dbReference type="ARBA" id="ARBA00023136"/>
    </source>
</evidence>
<feature type="transmembrane region" description="Helical" evidence="7">
    <location>
        <begin position="178"/>
        <end position="196"/>
    </location>
</feature>